<dbReference type="Proteomes" id="UP001501570">
    <property type="component" value="Unassembled WGS sequence"/>
</dbReference>
<feature type="domain" description="Aminoglycoside phosphotransferase" evidence="1">
    <location>
        <begin position="37"/>
        <end position="240"/>
    </location>
</feature>
<proteinExistence type="predicted"/>
<name>A0ABP9RSW3_9ACTN</name>
<evidence type="ECO:0000313" key="2">
    <source>
        <dbReference type="EMBL" id="GAA5185203.1"/>
    </source>
</evidence>
<reference evidence="3" key="1">
    <citation type="journal article" date="2019" name="Int. J. Syst. Evol. Microbiol.">
        <title>The Global Catalogue of Microorganisms (GCM) 10K type strain sequencing project: providing services to taxonomists for standard genome sequencing and annotation.</title>
        <authorList>
            <consortium name="The Broad Institute Genomics Platform"/>
            <consortium name="The Broad Institute Genome Sequencing Center for Infectious Disease"/>
            <person name="Wu L."/>
            <person name="Ma J."/>
        </authorList>
    </citation>
    <scope>NUCLEOTIDE SEQUENCE [LARGE SCALE GENOMIC DNA]</scope>
    <source>
        <strain evidence="3">JCM 18304</strain>
    </source>
</reference>
<accession>A0ABP9RSW3</accession>
<dbReference type="InterPro" id="IPR011009">
    <property type="entry name" value="Kinase-like_dom_sf"/>
</dbReference>
<organism evidence="2 3">
    <name type="scientific">Rugosimonospora acidiphila</name>
    <dbReference type="NCBI Taxonomy" id="556531"/>
    <lineage>
        <taxon>Bacteria</taxon>
        <taxon>Bacillati</taxon>
        <taxon>Actinomycetota</taxon>
        <taxon>Actinomycetes</taxon>
        <taxon>Micromonosporales</taxon>
        <taxon>Micromonosporaceae</taxon>
        <taxon>Rugosimonospora</taxon>
    </lineage>
</organism>
<dbReference type="SUPFAM" id="SSF56112">
    <property type="entry name" value="Protein kinase-like (PK-like)"/>
    <property type="match status" value="1"/>
</dbReference>
<evidence type="ECO:0000259" key="1">
    <source>
        <dbReference type="Pfam" id="PF01636"/>
    </source>
</evidence>
<dbReference type="InterPro" id="IPR002575">
    <property type="entry name" value="Aminoglycoside_PTrfase"/>
</dbReference>
<comment type="caution">
    <text evidence="2">The sequence shown here is derived from an EMBL/GenBank/DDBJ whole genome shotgun (WGS) entry which is preliminary data.</text>
</comment>
<protein>
    <recommendedName>
        <fullName evidence="1">Aminoglycoside phosphotransferase domain-containing protein</fullName>
    </recommendedName>
</protein>
<gene>
    <name evidence="2" type="ORF">GCM10023322_28410</name>
</gene>
<keyword evidence="3" id="KW-1185">Reference proteome</keyword>
<dbReference type="Pfam" id="PF01636">
    <property type="entry name" value="APH"/>
    <property type="match status" value="1"/>
</dbReference>
<evidence type="ECO:0000313" key="3">
    <source>
        <dbReference type="Proteomes" id="UP001501570"/>
    </source>
</evidence>
<sequence>MPGLEAVESRVPGWLGLVAGGRVAVGGDKLRHWGISETWRIRWAAGPTTIVKRCAGEEALTLDVYEELLIPCRISAPRLLAAHRGDGFVVLMFEDLGRVSLADQPSIDGFIASARMLARLRHNAQGRVATVDRFRFATAEITDAWARATTGLTAVRPDLVNTLRRCEPLLAPNLRRLAETVPDTIVHGDFESKNIVLTDTGPGAIDWATGRVGAHLGDLYSLIRDAGLVGEPPDGIVAGYADECALIGTPVTDLEWQLALGGLVWTLRALRWVLEEGIHVVPAAITWLDELVQRAGNVTDNLARLSGTAAPLDA</sequence>
<dbReference type="Gene3D" id="3.90.1200.10">
    <property type="match status" value="1"/>
</dbReference>
<dbReference type="EMBL" id="BAABJQ010000007">
    <property type="protein sequence ID" value="GAA5185203.1"/>
    <property type="molecule type" value="Genomic_DNA"/>
</dbReference>